<evidence type="ECO:0000256" key="13">
    <source>
        <dbReference type="ARBA" id="ARBA00034808"/>
    </source>
</evidence>
<keyword evidence="9" id="KW-0238">DNA-binding</keyword>
<dbReference type="CDD" id="cd17932">
    <property type="entry name" value="DEXQc_UvrD"/>
    <property type="match status" value="1"/>
</dbReference>
<evidence type="ECO:0000256" key="14">
    <source>
        <dbReference type="ARBA" id="ARBA00048988"/>
    </source>
</evidence>
<dbReference type="InterPro" id="IPR000212">
    <property type="entry name" value="DNA_helicase_UvrD/REP"/>
</dbReference>
<dbReference type="GO" id="GO:0004527">
    <property type="term" value="F:exonuclease activity"/>
    <property type="evidence" value="ECO:0007669"/>
    <property type="project" value="UniProtKB-KW"/>
</dbReference>
<keyword evidence="2" id="KW-0540">Nuclease</keyword>
<protein>
    <recommendedName>
        <fullName evidence="13">DNA 3'-5' helicase</fullName>
        <ecNumber evidence="13">5.6.2.4</ecNumber>
    </recommendedName>
</protein>
<organism evidence="18 19">
    <name type="scientific">Candidatus Nomurabacteria bacterium RIFCSPLOWO2_01_FULL_39_17</name>
    <dbReference type="NCBI Taxonomy" id="1801770"/>
    <lineage>
        <taxon>Bacteria</taxon>
        <taxon>Candidatus Nomuraibacteriota</taxon>
    </lineage>
</organism>
<dbReference type="EMBL" id="MFUU01000014">
    <property type="protein sequence ID" value="OGI85910.1"/>
    <property type="molecule type" value="Genomic_DNA"/>
</dbReference>
<evidence type="ECO:0000256" key="12">
    <source>
        <dbReference type="ARBA" id="ARBA00034617"/>
    </source>
</evidence>
<proteinExistence type="inferred from homology"/>
<comment type="caution">
    <text evidence="18">The sequence shown here is derived from an EMBL/GenBank/DDBJ whole genome shotgun (WGS) entry which is preliminary data.</text>
</comment>
<evidence type="ECO:0000256" key="2">
    <source>
        <dbReference type="ARBA" id="ARBA00022722"/>
    </source>
</evidence>
<dbReference type="InterPro" id="IPR014016">
    <property type="entry name" value="UvrD-like_ATP-bd"/>
</dbReference>
<keyword evidence="3 15" id="KW-0547">Nucleotide-binding</keyword>
<dbReference type="Gene3D" id="3.40.50.300">
    <property type="entry name" value="P-loop containing nucleotide triphosphate hydrolases"/>
    <property type="match status" value="2"/>
</dbReference>
<evidence type="ECO:0000256" key="10">
    <source>
        <dbReference type="ARBA" id="ARBA00023204"/>
    </source>
</evidence>
<gene>
    <name evidence="18" type="ORF">A3A01_00715</name>
</gene>
<evidence type="ECO:0000256" key="4">
    <source>
        <dbReference type="ARBA" id="ARBA00022763"/>
    </source>
</evidence>
<dbReference type="InterPro" id="IPR011604">
    <property type="entry name" value="PDDEXK-like_dom_sf"/>
</dbReference>
<keyword evidence="5 15" id="KW-0378">Hydrolase</keyword>
<evidence type="ECO:0000256" key="5">
    <source>
        <dbReference type="ARBA" id="ARBA00022801"/>
    </source>
</evidence>
<dbReference type="InterPro" id="IPR014017">
    <property type="entry name" value="DNA_helicase_UvrD-like_C"/>
</dbReference>
<dbReference type="PROSITE" id="PS51198">
    <property type="entry name" value="UVRD_HELICASE_ATP_BIND"/>
    <property type="match status" value="1"/>
</dbReference>
<keyword evidence="4" id="KW-0227">DNA damage</keyword>
<dbReference type="SUPFAM" id="SSF52540">
    <property type="entry name" value="P-loop containing nucleoside triphosphate hydrolases"/>
    <property type="match status" value="1"/>
</dbReference>
<evidence type="ECO:0000256" key="7">
    <source>
        <dbReference type="ARBA" id="ARBA00022839"/>
    </source>
</evidence>
<dbReference type="GO" id="GO:0005829">
    <property type="term" value="C:cytosol"/>
    <property type="evidence" value="ECO:0007669"/>
    <property type="project" value="TreeGrafter"/>
</dbReference>
<dbReference type="Pfam" id="PF13361">
    <property type="entry name" value="UvrD_C"/>
    <property type="match status" value="1"/>
</dbReference>
<dbReference type="Pfam" id="PF00580">
    <property type="entry name" value="UvrD-helicase"/>
    <property type="match status" value="1"/>
</dbReference>
<evidence type="ECO:0000256" key="6">
    <source>
        <dbReference type="ARBA" id="ARBA00022806"/>
    </source>
</evidence>
<dbReference type="GO" id="GO:0000725">
    <property type="term" value="P:recombinational repair"/>
    <property type="evidence" value="ECO:0007669"/>
    <property type="project" value="TreeGrafter"/>
</dbReference>
<evidence type="ECO:0000259" key="17">
    <source>
        <dbReference type="PROSITE" id="PS51217"/>
    </source>
</evidence>
<keyword evidence="11" id="KW-0413">Isomerase</keyword>
<dbReference type="Gene3D" id="1.10.10.160">
    <property type="match status" value="1"/>
</dbReference>
<dbReference type="Proteomes" id="UP000179352">
    <property type="component" value="Unassembled WGS sequence"/>
</dbReference>
<dbReference type="AlphaFoldDB" id="A0A1F6WVM7"/>
<evidence type="ECO:0000313" key="18">
    <source>
        <dbReference type="EMBL" id="OGI85910.1"/>
    </source>
</evidence>
<dbReference type="STRING" id="1801770.A3A01_00715"/>
<evidence type="ECO:0000256" key="15">
    <source>
        <dbReference type="PROSITE-ProRule" id="PRU00560"/>
    </source>
</evidence>
<comment type="catalytic activity">
    <reaction evidence="12">
        <text>Couples ATP hydrolysis with the unwinding of duplex DNA by translocating in the 3'-5' direction.</text>
        <dbReference type="EC" id="5.6.2.4"/>
    </reaction>
</comment>
<sequence>MVAKFQGKYENEYKKLNKFQKEAVETLDGPIMVVAGPGTGKTQVLSLRIANILKKTDIKADGILCLTFTNSAVNAMKERLALYIGEDAEKVNVFTFHSFGMKIIGEYYKVLGLSQTPKLLEDSDTALLFDEILNANDWESLRPRGDKTRYFADLKSLISILKRERISAKRFLSEVEEEMESLEKNPDNISTRGESKGQLKKEILKNVESMARSCEAARFFNLYEKAKQEKNVFDYDDVLENLVKIIETSDNVASEIRERYLYILVDEHQDSSRVQNEFLYTLWGRVENPDLFVVGDDRQLIYGFSGASIDHFKGFKKIFKNAKIITFIDNYRSTQVILEASHALLQSVMSDEKLQSQNKEHHPIRLIEAQNSDEEILACAFDIKDKVRHGLNPNDCAILVPKNKQVRNALHLLHREGLPVGTLEALGLFDQEEMHEIMRVLKIIGDPNDKSALPFSFFDTISDIPPLLAHQYLTEHNMREFSLTKIISEEPQTLWGADSPIEKWIKKLAKWQKDAQNNNLSSVLRIISAELSNSEEAGKLVSHGEIFDTILFLAEKEIEKNSDTTLFQFIATLERLESYSEPIPLIINPKEGIKVLTLHSSKGLEFDYVWIAHMNERSLNSGKRTAFAFPSTIREIVEERDIDAVKRKLYVAITRAKRFCTLSYATYGGGDSEQQIARVVADLPAEVIEKQNIKKFSKKSMEEKSVDLPELLKLVSQKYGEGNVSASLLNDFYECPWRWYFHDLLKLPGPRAESLEFGTAAHSLIDRILKIKSIPSTTEIQRIAMQEISKIEYGNELDKRRMLREIEKVTSRWVKNRLPEISRSRKTEESISMQDRNFPHLKVYGKIDLIENLGTNEVRVTDFKTGSARKKSEIEKLDEESRMGSSLRQLTMYSYLLENNTKWHGVNVRESRLEFLEAKDGDESIYNRVITKNDINLLVRDIEDYDKLLKSGDWVSRPCHYNSYGKNTECEYCKRAEIYKNL</sequence>
<keyword evidence="10" id="KW-0234">DNA repair</keyword>
<dbReference type="PANTHER" id="PTHR11070:SF48">
    <property type="entry name" value="ATP-DEPENDENT HELICASE_NUCLEASE SUBUNIT A"/>
    <property type="match status" value="1"/>
</dbReference>
<feature type="domain" description="UvrD-like helicase ATP-binding" evidence="16">
    <location>
        <begin position="14"/>
        <end position="334"/>
    </location>
</feature>
<comment type="catalytic activity">
    <reaction evidence="14">
        <text>ATP + H2O = ADP + phosphate + H(+)</text>
        <dbReference type="Rhea" id="RHEA:13065"/>
        <dbReference type="ChEBI" id="CHEBI:15377"/>
        <dbReference type="ChEBI" id="CHEBI:15378"/>
        <dbReference type="ChEBI" id="CHEBI:30616"/>
        <dbReference type="ChEBI" id="CHEBI:43474"/>
        <dbReference type="ChEBI" id="CHEBI:456216"/>
        <dbReference type="EC" id="5.6.2.4"/>
    </reaction>
</comment>
<keyword evidence="6 15" id="KW-0347">Helicase</keyword>
<dbReference type="Pfam" id="PF12705">
    <property type="entry name" value="PDDEXK_1"/>
    <property type="match status" value="1"/>
</dbReference>
<dbReference type="GO" id="GO:0003677">
    <property type="term" value="F:DNA binding"/>
    <property type="evidence" value="ECO:0007669"/>
    <property type="project" value="UniProtKB-KW"/>
</dbReference>
<comment type="similarity">
    <text evidence="1">Belongs to the helicase family. UvrD subfamily.</text>
</comment>
<dbReference type="Gene3D" id="3.90.320.10">
    <property type="match status" value="1"/>
</dbReference>
<dbReference type="InterPro" id="IPR038726">
    <property type="entry name" value="PDDEXK_AddAB-type"/>
</dbReference>
<dbReference type="PANTHER" id="PTHR11070">
    <property type="entry name" value="UVRD / RECB / PCRA DNA HELICASE FAMILY MEMBER"/>
    <property type="match status" value="1"/>
</dbReference>
<keyword evidence="8 15" id="KW-0067">ATP-binding</keyword>
<dbReference type="GO" id="GO:0033202">
    <property type="term" value="C:DNA helicase complex"/>
    <property type="evidence" value="ECO:0007669"/>
    <property type="project" value="TreeGrafter"/>
</dbReference>
<dbReference type="PROSITE" id="PS51217">
    <property type="entry name" value="UVRD_HELICASE_CTER"/>
    <property type="match status" value="1"/>
</dbReference>
<evidence type="ECO:0000259" key="16">
    <source>
        <dbReference type="PROSITE" id="PS51198"/>
    </source>
</evidence>
<dbReference type="InterPro" id="IPR013986">
    <property type="entry name" value="DExx_box_DNA_helicase_dom_sf"/>
</dbReference>
<dbReference type="Gene3D" id="1.10.486.10">
    <property type="entry name" value="PCRA, domain 4"/>
    <property type="match status" value="1"/>
</dbReference>
<evidence type="ECO:0000256" key="3">
    <source>
        <dbReference type="ARBA" id="ARBA00022741"/>
    </source>
</evidence>
<accession>A0A1F6WVM7</accession>
<dbReference type="GO" id="GO:0043138">
    <property type="term" value="F:3'-5' DNA helicase activity"/>
    <property type="evidence" value="ECO:0007669"/>
    <property type="project" value="UniProtKB-EC"/>
</dbReference>
<evidence type="ECO:0000256" key="11">
    <source>
        <dbReference type="ARBA" id="ARBA00023235"/>
    </source>
</evidence>
<feature type="binding site" evidence="15">
    <location>
        <begin position="35"/>
        <end position="42"/>
    </location>
    <ligand>
        <name>ATP</name>
        <dbReference type="ChEBI" id="CHEBI:30616"/>
    </ligand>
</feature>
<reference evidence="18 19" key="1">
    <citation type="journal article" date="2016" name="Nat. Commun.">
        <title>Thousands of microbial genomes shed light on interconnected biogeochemical processes in an aquifer system.</title>
        <authorList>
            <person name="Anantharaman K."/>
            <person name="Brown C.T."/>
            <person name="Hug L.A."/>
            <person name="Sharon I."/>
            <person name="Castelle C.J."/>
            <person name="Probst A.J."/>
            <person name="Thomas B.C."/>
            <person name="Singh A."/>
            <person name="Wilkins M.J."/>
            <person name="Karaoz U."/>
            <person name="Brodie E.L."/>
            <person name="Williams K.H."/>
            <person name="Hubbard S.S."/>
            <person name="Banfield J.F."/>
        </authorList>
    </citation>
    <scope>NUCLEOTIDE SEQUENCE [LARGE SCALE GENOMIC DNA]</scope>
</reference>
<dbReference type="InterPro" id="IPR027417">
    <property type="entry name" value="P-loop_NTPase"/>
</dbReference>
<keyword evidence="7" id="KW-0269">Exonuclease</keyword>
<dbReference type="GO" id="GO:0005524">
    <property type="term" value="F:ATP binding"/>
    <property type="evidence" value="ECO:0007669"/>
    <property type="project" value="UniProtKB-UniRule"/>
</dbReference>
<evidence type="ECO:0000256" key="8">
    <source>
        <dbReference type="ARBA" id="ARBA00022840"/>
    </source>
</evidence>
<evidence type="ECO:0000256" key="9">
    <source>
        <dbReference type="ARBA" id="ARBA00023125"/>
    </source>
</evidence>
<name>A0A1F6WVM7_9BACT</name>
<evidence type="ECO:0000313" key="19">
    <source>
        <dbReference type="Proteomes" id="UP000179352"/>
    </source>
</evidence>
<feature type="domain" description="UvrD-like helicase C-terminal" evidence="17">
    <location>
        <begin position="333"/>
        <end position="603"/>
    </location>
</feature>
<dbReference type="EC" id="5.6.2.4" evidence="13"/>
<evidence type="ECO:0000256" key="1">
    <source>
        <dbReference type="ARBA" id="ARBA00009922"/>
    </source>
</evidence>